<dbReference type="InterPro" id="IPR049326">
    <property type="entry name" value="Rhodopsin_dom_fungi"/>
</dbReference>
<comment type="caution">
    <text evidence="8">The sequence shown here is derived from an EMBL/GenBank/DDBJ whole genome shotgun (WGS) entry which is preliminary data.</text>
</comment>
<reference evidence="8 9" key="1">
    <citation type="submission" date="2020-01" db="EMBL/GenBank/DDBJ databases">
        <authorList>
            <consortium name="DOE Joint Genome Institute"/>
            <person name="Haridas S."/>
            <person name="Albert R."/>
            <person name="Binder M."/>
            <person name="Bloem J."/>
            <person name="Labutti K."/>
            <person name="Salamov A."/>
            <person name="Andreopoulos B."/>
            <person name="Baker S.E."/>
            <person name="Barry K."/>
            <person name="Bills G."/>
            <person name="Bluhm B.H."/>
            <person name="Cannon C."/>
            <person name="Castanera R."/>
            <person name="Culley D.E."/>
            <person name="Daum C."/>
            <person name="Ezra D."/>
            <person name="Gonzalez J.B."/>
            <person name="Henrissat B."/>
            <person name="Kuo A."/>
            <person name="Liang C."/>
            <person name="Lipzen A."/>
            <person name="Lutzoni F."/>
            <person name="Magnuson J."/>
            <person name="Mondo S."/>
            <person name="Nolan M."/>
            <person name="Ohm R."/>
            <person name="Pangilinan J."/>
            <person name="Park H.-J.H."/>
            <person name="Ramirez L."/>
            <person name="Alfaro M."/>
            <person name="Sun H."/>
            <person name="Tritt A."/>
            <person name="Yoshinaga Y."/>
            <person name="Zwiers L.-H.L."/>
            <person name="Turgeon B.G."/>
            <person name="Goodwin S.B."/>
            <person name="Spatafora J.W."/>
            <person name="Crous P.W."/>
            <person name="Grigoriev I.V."/>
        </authorList>
    </citation>
    <scope>NUCLEOTIDE SEQUENCE [LARGE SCALE GENOMIC DNA]</scope>
    <source>
        <strain evidence="8 9">CBS 611.86</strain>
    </source>
</reference>
<feature type="transmembrane region" description="Helical" evidence="6">
    <location>
        <begin position="15"/>
        <end position="32"/>
    </location>
</feature>
<comment type="subcellular location">
    <subcellularLocation>
        <location evidence="1">Membrane</location>
        <topology evidence="1">Multi-pass membrane protein</topology>
    </subcellularLocation>
</comment>
<evidence type="ECO:0000259" key="7">
    <source>
        <dbReference type="Pfam" id="PF20684"/>
    </source>
</evidence>
<keyword evidence="9" id="KW-1185">Reference proteome</keyword>
<evidence type="ECO:0000256" key="1">
    <source>
        <dbReference type="ARBA" id="ARBA00004141"/>
    </source>
</evidence>
<dbReference type="EMBL" id="JAADJZ010000004">
    <property type="protein sequence ID" value="KAF2875841.1"/>
    <property type="molecule type" value="Genomic_DNA"/>
</dbReference>
<dbReference type="InterPro" id="IPR052337">
    <property type="entry name" value="SAT4-like"/>
</dbReference>
<dbReference type="AlphaFoldDB" id="A0A7C8MFS5"/>
<sequence length="319" mass="35215">MSGPPMSTFDMTNEGRFASAFLLVLTTISVAIRECSRRIRKADMAAYDGLLYFAYLCYVALTGFELWSITNGVTSDPKFLAIPPPKRIVMLKVFFVIAILWATTTICVKLSILFLYKKIFCLKETWFRIAWWSIFIYLVPCFTVVSFTLQAYTLVTSLTRPNSPTLPKFSAHSSVAITWLNALAEMGLLLLPIPHLIALQMTQKRKLALLAVFCVGAVATMASLARGVSASIRLTTKWTPALTNFMLLILTMTECAAGIMCASLATSKPFFQYVFGRNGKGNTIYTTGVTGRGTRLPNTSESELVDMSIKEAGSVAETH</sequence>
<comment type="similarity">
    <text evidence="5">Belongs to the SAT4 family.</text>
</comment>
<feature type="transmembrane region" description="Helical" evidence="6">
    <location>
        <begin position="175"/>
        <end position="195"/>
    </location>
</feature>
<proteinExistence type="inferred from homology"/>
<evidence type="ECO:0000256" key="2">
    <source>
        <dbReference type="ARBA" id="ARBA00022692"/>
    </source>
</evidence>
<evidence type="ECO:0000256" key="6">
    <source>
        <dbReference type="SAM" id="Phobius"/>
    </source>
</evidence>
<keyword evidence="4 6" id="KW-0472">Membrane</keyword>
<dbReference type="GO" id="GO:0016020">
    <property type="term" value="C:membrane"/>
    <property type="evidence" value="ECO:0007669"/>
    <property type="project" value="UniProtKB-SubCell"/>
</dbReference>
<dbReference type="PANTHER" id="PTHR33048">
    <property type="entry name" value="PTH11-LIKE INTEGRAL MEMBRANE PROTEIN (AFU_ORTHOLOGUE AFUA_5G11245)"/>
    <property type="match status" value="1"/>
</dbReference>
<feature type="domain" description="Rhodopsin" evidence="7">
    <location>
        <begin position="33"/>
        <end position="272"/>
    </location>
</feature>
<evidence type="ECO:0000256" key="4">
    <source>
        <dbReference type="ARBA" id="ARBA00023136"/>
    </source>
</evidence>
<dbReference type="Pfam" id="PF20684">
    <property type="entry name" value="Fung_rhodopsin"/>
    <property type="match status" value="1"/>
</dbReference>
<feature type="transmembrane region" description="Helical" evidence="6">
    <location>
        <begin position="207"/>
        <end position="225"/>
    </location>
</feature>
<dbReference type="PANTHER" id="PTHR33048:SF146">
    <property type="entry name" value="INTEGRAL MEMBRANE PROTEIN"/>
    <property type="match status" value="1"/>
</dbReference>
<gene>
    <name evidence="8" type="ORF">BDV95DRAFT_603246</name>
</gene>
<evidence type="ECO:0000256" key="5">
    <source>
        <dbReference type="ARBA" id="ARBA00038359"/>
    </source>
</evidence>
<feature type="transmembrane region" description="Helical" evidence="6">
    <location>
        <begin position="245"/>
        <end position="265"/>
    </location>
</feature>
<keyword evidence="3 6" id="KW-1133">Transmembrane helix</keyword>
<name>A0A7C8MFS5_9PLEO</name>
<evidence type="ECO:0000256" key="3">
    <source>
        <dbReference type="ARBA" id="ARBA00022989"/>
    </source>
</evidence>
<keyword evidence="2 6" id="KW-0812">Transmembrane</keyword>
<organism evidence="8 9">
    <name type="scientific">Massariosphaeria phaeospora</name>
    <dbReference type="NCBI Taxonomy" id="100035"/>
    <lineage>
        <taxon>Eukaryota</taxon>
        <taxon>Fungi</taxon>
        <taxon>Dikarya</taxon>
        <taxon>Ascomycota</taxon>
        <taxon>Pezizomycotina</taxon>
        <taxon>Dothideomycetes</taxon>
        <taxon>Pleosporomycetidae</taxon>
        <taxon>Pleosporales</taxon>
        <taxon>Pleosporales incertae sedis</taxon>
        <taxon>Massariosphaeria</taxon>
    </lineage>
</organism>
<feature type="transmembrane region" description="Helical" evidence="6">
    <location>
        <begin position="44"/>
        <end position="69"/>
    </location>
</feature>
<evidence type="ECO:0000313" key="8">
    <source>
        <dbReference type="EMBL" id="KAF2875841.1"/>
    </source>
</evidence>
<evidence type="ECO:0000313" key="9">
    <source>
        <dbReference type="Proteomes" id="UP000481861"/>
    </source>
</evidence>
<feature type="transmembrane region" description="Helical" evidence="6">
    <location>
        <begin position="89"/>
        <end position="117"/>
    </location>
</feature>
<dbReference type="Proteomes" id="UP000481861">
    <property type="component" value="Unassembled WGS sequence"/>
</dbReference>
<dbReference type="OrthoDB" id="2496787at2759"/>
<feature type="transmembrane region" description="Helical" evidence="6">
    <location>
        <begin position="129"/>
        <end position="155"/>
    </location>
</feature>
<protein>
    <recommendedName>
        <fullName evidence="7">Rhodopsin domain-containing protein</fullName>
    </recommendedName>
</protein>
<accession>A0A7C8MFS5</accession>